<dbReference type="Proteomes" id="UP000263094">
    <property type="component" value="Unassembled WGS sequence"/>
</dbReference>
<dbReference type="EMBL" id="QUAK01000180">
    <property type="protein sequence ID" value="RFU83767.1"/>
    <property type="molecule type" value="Genomic_DNA"/>
</dbReference>
<feature type="region of interest" description="Disordered" evidence="1">
    <location>
        <begin position="161"/>
        <end position="181"/>
    </location>
</feature>
<evidence type="ECO:0000256" key="1">
    <source>
        <dbReference type="SAM" id="MobiDB-lite"/>
    </source>
</evidence>
<feature type="region of interest" description="Disordered" evidence="1">
    <location>
        <begin position="45"/>
        <end position="75"/>
    </location>
</feature>
<dbReference type="Pfam" id="PF10901">
    <property type="entry name" value="DUF2690"/>
    <property type="match status" value="1"/>
</dbReference>
<keyword evidence="3" id="KW-1185">Reference proteome</keyword>
<gene>
    <name evidence="2" type="ORF">DY218_26070</name>
</gene>
<comment type="caution">
    <text evidence="2">The sequence shown here is derived from an EMBL/GenBank/DDBJ whole genome shotgun (WGS) entry which is preliminary data.</text>
</comment>
<name>A0A372M0F3_9ACTN</name>
<dbReference type="AlphaFoldDB" id="A0A372M0F3"/>
<dbReference type="RefSeq" id="WP_128558564.1">
    <property type="nucleotide sequence ID" value="NZ_QUAK01000180.1"/>
</dbReference>
<evidence type="ECO:0000313" key="3">
    <source>
        <dbReference type="Proteomes" id="UP000263094"/>
    </source>
</evidence>
<organism evidence="2 3">
    <name type="scientific">Streptomyces triticagri</name>
    <dbReference type="NCBI Taxonomy" id="2293568"/>
    <lineage>
        <taxon>Bacteria</taxon>
        <taxon>Bacillati</taxon>
        <taxon>Actinomycetota</taxon>
        <taxon>Actinomycetes</taxon>
        <taxon>Kitasatosporales</taxon>
        <taxon>Streptomycetaceae</taxon>
        <taxon>Streptomyces</taxon>
    </lineage>
</organism>
<dbReference type="InterPro" id="IPR021224">
    <property type="entry name" value="DUF2690"/>
</dbReference>
<proteinExistence type="predicted"/>
<protein>
    <submittedName>
        <fullName evidence="2">DUF2690 domain-containing protein</fullName>
    </submittedName>
</protein>
<evidence type="ECO:0000313" key="2">
    <source>
        <dbReference type="EMBL" id="RFU83767.1"/>
    </source>
</evidence>
<sequence>MNGRTHPARSRLARITSTAWWRPVVTGVLLGSAIATGLLAAAQQDTGPTRAGSPPGCRGAHCTGKDPESQGCTHAEHGPVTVVEHSPAGKVRMDIRYSRGCDASWARVWLADVGTRIELRSPQGDFQEATIDDRHDAQGYVYTPMLGGHPNRRTEACFHPPDTASGERGSPRAPVCFTPGA</sequence>
<dbReference type="OrthoDB" id="3386996at2"/>
<accession>A0A372M0F3</accession>
<reference evidence="2 3" key="1">
    <citation type="submission" date="2018-08" db="EMBL/GenBank/DDBJ databases">
        <title>Isolation, diversity and antifungal activity of Actinobacteria from wheat.</title>
        <authorList>
            <person name="Han C."/>
        </authorList>
    </citation>
    <scope>NUCLEOTIDE SEQUENCE [LARGE SCALE GENOMIC DNA]</scope>
    <source>
        <strain evidence="2 3">NEAU-YY421</strain>
    </source>
</reference>